<reference evidence="2" key="1">
    <citation type="journal article" date="2020" name="Stud. Mycol.">
        <title>101 Dothideomycetes genomes: a test case for predicting lifestyles and emergence of pathogens.</title>
        <authorList>
            <person name="Haridas S."/>
            <person name="Albert R."/>
            <person name="Binder M."/>
            <person name="Bloem J."/>
            <person name="Labutti K."/>
            <person name="Salamov A."/>
            <person name="Andreopoulos B."/>
            <person name="Baker S."/>
            <person name="Barry K."/>
            <person name="Bills G."/>
            <person name="Bluhm B."/>
            <person name="Cannon C."/>
            <person name="Castanera R."/>
            <person name="Culley D."/>
            <person name="Daum C."/>
            <person name="Ezra D."/>
            <person name="Gonzalez J."/>
            <person name="Henrissat B."/>
            <person name="Kuo A."/>
            <person name="Liang C."/>
            <person name="Lipzen A."/>
            <person name="Lutzoni F."/>
            <person name="Magnuson J."/>
            <person name="Mondo S."/>
            <person name="Nolan M."/>
            <person name="Ohm R."/>
            <person name="Pangilinan J."/>
            <person name="Park H.-J."/>
            <person name="Ramirez L."/>
            <person name="Alfaro M."/>
            <person name="Sun H."/>
            <person name="Tritt A."/>
            <person name="Yoshinaga Y."/>
            <person name="Zwiers L.-H."/>
            <person name="Turgeon B."/>
            <person name="Goodwin S."/>
            <person name="Spatafora J."/>
            <person name="Crous P."/>
            <person name="Grigoriev I."/>
        </authorList>
    </citation>
    <scope>NUCLEOTIDE SEQUENCE</scope>
    <source>
        <strain evidence="2">CBS 110217</strain>
    </source>
</reference>
<name>A0A9P4HJ18_9PLEO</name>
<feature type="region of interest" description="Disordered" evidence="1">
    <location>
        <begin position="1"/>
        <end position="22"/>
    </location>
</feature>
<gene>
    <name evidence="2" type="ORF">EK21DRAFT_86054</name>
</gene>
<evidence type="ECO:0000313" key="2">
    <source>
        <dbReference type="EMBL" id="KAF2033906.1"/>
    </source>
</evidence>
<accession>A0A9P4HJ18</accession>
<dbReference type="EMBL" id="ML978164">
    <property type="protein sequence ID" value="KAF2033906.1"/>
    <property type="molecule type" value="Genomic_DNA"/>
</dbReference>
<proteinExistence type="predicted"/>
<organism evidence="2 3">
    <name type="scientific">Setomelanomma holmii</name>
    <dbReference type="NCBI Taxonomy" id="210430"/>
    <lineage>
        <taxon>Eukaryota</taxon>
        <taxon>Fungi</taxon>
        <taxon>Dikarya</taxon>
        <taxon>Ascomycota</taxon>
        <taxon>Pezizomycotina</taxon>
        <taxon>Dothideomycetes</taxon>
        <taxon>Pleosporomycetidae</taxon>
        <taxon>Pleosporales</taxon>
        <taxon>Pleosporineae</taxon>
        <taxon>Phaeosphaeriaceae</taxon>
        <taxon>Setomelanomma</taxon>
    </lineage>
</organism>
<keyword evidence="3" id="KW-1185">Reference proteome</keyword>
<dbReference type="Proteomes" id="UP000799777">
    <property type="component" value="Unassembled WGS sequence"/>
</dbReference>
<sequence length="169" mass="18500">MFTPAVKAPFAQQDPTTSLNNNNTAKLSRHITWKTLSSSNQPQRSCTRRRKIEAQESRCESKNCYHRFPSGPAATSAGTLLLEQDILVLAHAKWQEASMARVLEGRRGVGTHMSVRPGGENHDVVLGLRSERSMSMRERGKGAKFNLVLVLEDGKEPGAVHSLQGGGHG</sequence>
<comment type="caution">
    <text evidence="2">The sequence shown here is derived from an EMBL/GenBank/DDBJ whole genome shotgun (WGS) entry which is preliminary data.</text>
</comment>
<evidence type="ECO:0000256" key="1">
    <source>
        <dbReference type="SAM" id="MobiDB-lite"/>
    </source>
</evidence>
<evidence type="ECO:0000313" key="3">
    <source>
        <dbReference type="Proteomes" id="UP000799777"/>
    </source>
</evidence>
<protein>
    <submittedName>
        <fullName evidence="2">Uncharacterized protein</fullName>
    </submittedName>
</protein>
<feature type="compositionally biased region" description="Polar residues" evidence="1">
    <location>
        <begin position="13"/>
        <end position="22"/>
    </location>
</feature>
<dbReference type="AlphaFoldDB" id="A0A9P4HJ18"/>